<accession>W1NYY9</accession>
<dbReference type="EMBL" id="KI394855">
    <property type="protein sequence ID" value="ERN00584.1"/>
    <property type="molecule type" value="Genomic_DNA"/>
</dbReference>
<dbReference type="Gramene" id="ERN00584">
    <property type="protein sequence ID" value="ERN00584"/>
    <property type="gene ID" value="AMTR_s00091p00043740"/>
</dbReference>
<dbReference type="AlphaFoldDB" id="W1NYY9"/>
<gene>
    <name evidence="1" type="ORF">AMTR_s00091p00043740</name>
</gene>
<reference evidence="2" key="1">
    <citation type="journal article" date="2013" name="Science">
        <title>The Amborella genome and the evolution of flowering plants.</title>
        <authorList>
            <consortium name="Amborella Genome Project"/>
        </authorList>
    </citation>
    <scope>NUCLEOTIDE SEQUENCE [LARGE SCALE GENOMIC DNA]</scope>
</reference>
<name>W1NYY9_AMBTC</name>
<evidence type="ECO:0000313" key="1">
    <source>
        <dbReference type="EMBL" id="ERN00584.1"/>
    </source>
</evidence>
<evidence type="ECO:0000313" key="2">
    <source>
        <dbReference type="Proteomes" id="UP000017836"/>
    </source>
</evidence>
<sequence>MWLQKVYCQSTYLYYWSACLYCRSHLFNHQSDVAPEGLLPEHVFVLPECVSSLSERPIQSLERYGSKGVLSERVFALSESMSSLLECLNGLSECMGRESWVKATKR</sequence>
<proteinExistence type="predicted"/>
<organism evidence="1 2">
    <name type="scientific">Amborella trichopoda</name>
    <dbReference type="NCBI Taxonomy" id="13333"/>
    <lineage>
        <taxon>Eukaryota</taxon>
        <taxon>Viridiplantae</taxon>
        <taxon>Streptophyta</taxon>
        <taxon>Embryophyta</taxon>
        <taxon>Tracheophyta</taxon>
        <taxon>Spermatophyta</taxon>
        <taxon>Magnoliopsida</taxon>
        <taxon>Amborellales</taxon>
        <taxon>Amborellaceae</taxon>
        <taxon>Amborella</taxon>
    </lineage>
</organism>
<dbReference type="HOGENOM" id="CLU_2226801_0_0_1"/>
<keyword evidence="2" id="KW-1185">Reference proteome</keyword>
<dbReference type="Proteomes" id="UP000017836">
    <property type="component" value="Unassembled WGS sequence"/>
</dbReference>
<protein>
    <submittedName>
        <fullName evidence="1">Uncharacterized protein</fullName>
    </submittedName>
</protein>